<accession>A0A2M6WWP3</accession>
<reference evidence="2" key="1">
    <citation type="submission" date="2017-09" db="EMBL/GenBank/DDBJ databases">
        <title>Depth-based differentiation of microbial function through sediment-hosted aquifers and enrichment of novel symbionts in the deep terrestrial subsurface.</title>
        <authorList>
            <person name="Probst A.J."/>
            <person name="Ladd B."/>
            <person name="Jarett J.K."/>
            <person name="Geller-Mcgrath D.E."/>
            <person name="Sieber C.M.K."/>
            <person name="Emerson J.B."/>
            <person name="Anantharaman K."/>
            <person name="Thomas B.C."/>
            <person name="Malmstrom R."/>
            <person name="Stieglmeier M."/>
            <person name="Klingl A."/>
            <person name="Woyke T."/>
            <person name="Ryan C.M."/>
            <person name="Banfield J.F."/>
        </authorList>
    </citation>
    <scope>NUCLEOTIDE SEQUENCE [LARGE SCALE GENOMIC DNA]</scope>
</reference>
<dbReference type="SUPFAM" id="SSF111331">
    <property type="entry name" value="NAD kinase/diacylglycerol kinase-like"/>
    <property type="match status" value="1"/>
</dbReference>
<evidence type="ECO:0008006" key="3">
    <source>
        <dbReference type="Google" id="ProtNLM"/>
    </source>
</evidence>
<dbReference type="EMBL" id="PEZV01000029">
    <property type="protein sequence ID" value="PIT97202.1"/>
    <property type="molecule type" value="Genomic_DNA"/>
</dbReference>
<dbReference type="Gene3D" id="3.40.50.10330">
    <property type="entry name" value="Probable inorganic polyphosphate/atp-NAD kinase, domain 1"/>
    <property type="match status" value="1"/>
</dbReference>
<comment type="caution">
    <text evidence="1">The sequence shown here is derived from an EMBL/GenBank/DDBJ whole genome shotgun (WGS) entry which is preliminary data.</text>
</comment>
<dbReference type="Proteomes" id="UP000228596">
    <property type="component" value="Unassembled WGS sequence"/>
</dbReference>
<dbReference type="InterPro" id="IPR016064">
    <property type="entry name" value="NAD/diacylglycerol_kinase_sf"/>
</dbReference>
<name>A0A2M6WWP3_9BACT</name>
<evidence type="ECO:0000313" key="2">
    <source>
        <dbReference type="Proteomes" id="UP000228596"/>
    </source>
</evidence>
<dbReference type="AlphaFoldDB" id="A0A2M6WWP3"/>
<sequence length="262" mass="30041">MYYYIFESPKNSRERQLFEKIRDVARTFGIAGEITQSSPARTPDELTKMGLEKNYSTIIAIGTNSHINKIITRIMKEKPEYPVAIGLIPTDPTSSLSKNWSYKSVEEACETLKYRKVEKLNVGLIDPGRFFLTSAYIFSRKPIKFYLDVDRWQAEATANLIQIFSNLTVEVEKFDFEGSKLKAAINWLVGKSNEKVERSIFRGKTVKVSSDKVLPVYVDNEIVARTPISVYRKLKVLNVIMKRDKVLPDKTHDAEDQSGERN</sequence>
<gene>
    <name evidence="1" type="ORF">COT77_02710</name>
</gene>
<protein>
    <recommendedName>
        <fullName evidence="3">DAGKc domain-containing protein</fullName>
    </recommendedName>
</protein>
<evidence type="ECO:0000313" key="1">
    <source>
        <dbReference type="EMBL" id="PIT97202.1"/>
    </source>
</evidence>
<dbReference type="InterPro" id="IPR017438">
    <property type="entry name" value="ATP-NAD_kinase_N"/>
</dbReference>
<proteinExistence type="predicted"/>
<organism evidence="1 2">
    <name type="scientific">Candidatus Berkelbacteria bacterium CG10_big_fil_rev_8_21_14_0_10_41_12</name>
    <dbReference type="NCBI Taxonomy" id="1974513"/>
    <lineage>
        <taxon>Bacteria</taxon>
        <taxon>Candidatus Berkelbacteria</taxon>
    </lineage>
</organism>